<dbReference type="EC" id="4.1.1.49" evidence="3 10"/>
<dbReference type="NCBIfam" id="NF006821">
    <property type="entry name" value="PRK09344.1-3"/>
    <property type="match status" value="1"/>
</dbReference>
<evidence type="ECO:0000313" key="11">
    <source>
        <dbReference type="EMBL" id="MFL0268410.1"/>
    </source>
</evidence>
<dbReference type="InterPro" id="IPR015994">
    <property type="entry name" value="PEPCK_ATP_CS"/>
</dbReference>
<dbReference type="Gene3D" id="3.40.449.10">
    <property type="entry name" value="Phosphoenolpyruvate Carboxykinase, domain 1"/>
    <property type="match status" value="1"/>
</dbReference>
<comment type="cofactor">
    <cofactor evidence="10">
        <name>Mn(2+)</name>
        <dbReference type="ChEBI" id="CHEBI:29035"/>
    </cofactor>
    <text evidence="10">Binds 1 Mn(2+) ion per subunit.</text>
</comment>
<feature type="binding site" evidence="10">
    <location>
        <begin position="431"/>
        <end position="432"/>
    </location>
    <ligand>
        <name>ATP</name>
        <dbReference type="ChEBI" id="CHEBI:30616"/>
    </ligand>
</feature>
<dbReference type="SUPFAM" id="SSF53795">
    <property type="entry name" value="PEP carboxykinase-like"/>
    <property type="match status" value="1"/>
</dbReference>
<organism evidence="11 12">
    <name type="scientific">Candidatus Clostridium radicumherbarum</name>
    <dbReference type="NCBI Taxonomy" id="3381662"/>
    <lineage>
        <taxon>Bacteria</taxon>
        <taxon>Bacillati</taxon>
        <taxon>Bacillota</taxon>
        <taxon>Clostridia</taxon>
        <taxon>Eubacteriales</taxon>
        <taxon>Clostridiaceae</taxon>
        <taxon>Clostridium</taxon>
    </lineage>
</organism>
<keyword evidence="7 10" id="KW-0067">ATP-binding</keyword>
<evidence type="ECO:0000256" key="4">
    <source>
        <dbReference type="ARBA" id="ARBA00022432"/>
    </source>
</evidence>
<keyword evidence="4 10" id="KW-0312">Gluconeogenesis</keyword>
<dbReference type="PANTHER" id="PTHR30031">
    <property type="entry name" value="PHOSPHOENOLPYRUVATE CARBOXYKINASE ATP"/>
    <property type="match status" value="1"/>
</dbReference>
<keyword evidence="10" id="KW-0464">Manganese</keyword>
<feature type="binding site" evidence="10">
    <location>
        <position position="192"/>
    </location>
    <ligand>
        <name>substrate</name>
    </ligand>
</feature>
<evidence type="ECO:0000256" key="1">
    <source>
        <dbReference type="ARBA" id="ARBA00004742"/>
    </source>
</evidence>
<comment type="similarity">
    <text evidence="2 10">Belongs to the phosphoenolpyruvate carboxykinase (ATP) family.</text>
</comment>
<evidence type="ECO:0000256" key="2">
    <source>
        <dbReference type="ARBA" id="ARBA00006052"/>
    </source>
</evidence>
<gene>
    <name evidence="10 11" type="primary">pckA</name>
    <name evidence="11" type="ORF">ACJDUH_09855</name>
</gene>
<accession>A0ABW8TRP7</accession>
<comment type="caution">
    <text evidence="11">The sequence shown here is derived from an EMBL/GenBank/DDBJ whole genome shotgun (WGS) entry which is preliminary data.</text>
</comment>
<dbReference type="Proteomes" id="UP001623661">
    <property type="component" value="Unassembled WGS sequence"/>
</dbReference>
<evidence type="ECO:0000256" key="8">
    <source>
        <dbReference type="ARBA" id="ARBA00023239"/>
    </source>
</evidence>
<feature type="binding site" evidence="10">
    <location>
        <position position="211"/>
    </location>
    <ligand>
        <name>Mn(2+)</name>
        <dbReference type="ChEBI" id="CHEBI:29035"/>
    </ligand>
</feature>
<keyword evidence="10" id="KW-0479">Metal-binding</keyword>
<dbReference type="Gene3D" id="2.170.8.10">
    <property type="entry name" value="Phosphoenolpyruvate Carboxykinase, domain 2"/>
    <property type="match status" value="1"/>
</dbReference>
<dbReference type="PANTHER" id="PTHR30031:SF0">
    <property type="entry name" value="PHOSPHOENOLPYRUVATE CARBOXYKINASE (ATP)"/>
    <property type="match status" value="1"/>
</dbReference>
<reference evidence="11 12" key="1">
    <citation type="submission" date="2024-11" db="EMBL/GenBank/DDBJ databases">
        <authorList>
            <person name="Heng Y.C."/>
            <person name="Lim A.C.H."/>
            <person name="Lee J.K.Y."/>
            <person name="Kittelmann S."/>
        </authorList>
    </citation>
    <scope>NUCLEOTIDE SEQUENCE [LARGE SCALE GENOMIC DNA]</scope>
    <source>
        <strain evidence="11 12">WILCCON 0202</strain>
    </source>
</reference>
<sequence>MFLDYLGLETKKNIYRNLPVSDLVQHALDNKEGVLSETGAFVVETGKYTGRSPKDRFIVKQQSINESINWGEVNIPIEEEIFDSLYTKVINHLIDKNLYIFEGFVGAHENYRISVRVISEYASQALFANQLFIRPNKGELQGFEEDFTVVAAPDFKANGKTDGINSEAFIIINFQKKIILIGGTQYSGEIKKSMFSLMNYLLPLKGVFPMHCSANIGKDGDTAIFFGLSGTGKTTLSADPDRRLIGDDEHGWCNDGVFNFEGGCYAKTIKLSKEKEKEIYQAIKFGTILENVVLNDDKTPDYDSDRLTENTRAAYPINYIENIEPSGLGGHPNTIIFLTADAFGVLPPISKLSKEAAMYHFISGYTSKLAGTERGITEPKATFSACFGEPFMLMNPSVYAKLLGEKIEKYNAEVYLINTGWSGGGYGKGERIKLSYTRAMVNAALNGTLKSVEYQLNQVFKVLVPNEIPNVPKEILNPRSTWKDKDQYDIKARELAYNFRKNFSKFKDVPEEIINAGPMAECNDEIIYEIALDKQ</sequence>
<comment type="pathway">
    <text evidence="1 10">Carbohydrate biosynthesis; gluconeogenesis.</text>
</comment>
<dbReference type="Gene3D" id="3.90.228.20">
    <property type="match status" value="1"/>
</dbReference>
<dbReference type="EMBL" id="JBJHZY010000002">
    <property type="protein sequence ID" value="MFL0268410.1"/>
    <property type="molecule type" value="Genomic_DNA"/>
</dbReference>
<dbReference type="InterPro" id="IPR008210">
    <property type="entry name" value="PEP_carboxykinase_N"/>
</dbReference>
<evidence type="ECO:0000256" key="9">
    <source>
        <dbReference type="ARBA" id="ARBA00047371"/>
    </source>
</evidence>
<keyword evidence="10" id="KW-0963">Cytoplasm</keyword>
<feature type="binding site" evidence="10">
    <location>
        <position position="51"/>
    </location>
    <ligand>
        <name>substrate</name>
    </ligand>
</feature>
<proteinExistence type="inferred from homology"/>
<comment type="catalytic activity">
    <reaction evidence="9 10">
        <text>oxaloacetate + ATP = phosphoenolpyruvate + ADP + CO2</text>
        <dbReference type="Rhea" id="RHEA:18617"/>
        <dbReference type="ChEBI" id="CHEBI:16452"/>
        <dbReference type="ChEBI" id="CHEBI:16526"/>
        <dbReference type="ChEBI" id="CHEBI:30616"/>
        <dbReference type="ChEBI" id="CHEBI:58702"/>
        <dbReference type="ChEBI" id="CHEBI:456216"/>
        <dbReference type="EC" id="4.1.1.49"/>
    </reaction>
</comment>
<keyword evidence="6 10" id="KW-0210">Decarboxylase</keyword>
<evidence type="ECO:0000256" key="5">
    <source>
        <dbReference type="ARBA" id="ARBA00022741"/>
    </source>
</evidence>
<name>A0ABW8TRP7_9CLOT</name>
<dbReference type="Pfam" id="PF01293">
    <property type="entry name" value="PEPCK_ATP"/>
    <property type="match status" value="1"/>
</dbReference>
<evidence type="ECO:0000256" key="3">
    <source>
        <dbReference type="ARBA" id="ARBA00012363"/>
    </source>
</evidence>
<feature type="binding site" evidence="10">
    <location>
        <position position="437"/>
    </location>
    <ligand>
        <name>ATP</name>
        <dbReference type="ChEBI" id="CHEBI:30616"/>
    </ligand>
</feature>
<dbReference type="HAMAP" id="MF_00453">
    <property type="entry name" value="PEPCK_ATP"/>
    <property type="match status" value="1"/>
</dbReference>
<comment type="function">
    <text evidence="10">Involved in the gluconeogenesis. Catalyzes the conversion of oxaloacetate (OAA) to phosphoenolpyruvate (PEP) through direct phosphoryl transfer between the nucleoside triphosphate and OAA.</text>
</comment>
<feature type="binding site" evidence="10">
    <location>
        <position position="192"/>
    </location>
    <ligand>
        <name>Mn(2+)</name>
        <dbReference type="ChEBI" id="CHEBI:29035"/>
    </ligand>
</feature>
<keyword evidence="5 10" id="KW-0547">Nucleotide-binding</keyword>
<comment type="subcellular location">
    <subcellularLocation>
        <location evidence="10">Cytoplasm</location>
    </subcellularLocation>
</comment>
<keyword evidence="8 10" id="KW-0456">Lyase</keyword>
<dbReference type="GO" id="GO:0004612">
    <property type="term" value="F:phosphoenolpyruvate carboxykinase (ATP) activity"/>
    <property type="evidence" value="ECO:0007669"/>
    <property type="project" value="UniProtKB-EC"/>
</dbReference>
<feature type="binding site" evidence="10">
    <location>
        <position position="186"/>
    </location>
    <ligand>
        <name>substrate</name>
    </ligand>
</feature>
<evidence type="ECO:0000256" key="7">
    <source>
        <dbReference type="ARBA" id="ARBA00022840"/>
    </source>
</evidence>
<dbReference type="InterPro" id="IPR001272">
    <property type="entry name" value="PEP_carboxykinase_ATP"/>
</dbReference>
<keyword evidence="12" id="KW-1185">Reference proteome</keyword>
<feature type="binding site" evidence="10">
    <location>
        <position position="192"/>
    </location>
    <ligand>
        <name>ATP</name>
        <dbReference type="ChEBI" id="CHEBI:30616"/>
    </ligand>
</feature>
<dbReference type="NCBIfam" id="NF006820">
    <property type="entry name" value="PRK09344.1-2"/>
    <property type="match status" value="1"/>
</dbReference>
<evidence type="ECO:0000256" key="6">
    <source>
        <dbReference type="ARBA" id="ARBA00022793"/>
    </source>
</evidence>
<feature type="binding site" evidence="10">
    <location>
        <position position="276"/>
    </location>
    <ligand>
        <name>ATP</name>
        <dbReference type="ChEBI" id="CHEBI:30616"/>
    </ligand>
</feature>
<dbReference type="NCBIfam" id="TIGR00224">
    <property type="entry name" value="pckA"/>
    <property type="match status" value="1"/>
</dbReference>
<feature type="binding site" evidence="10">
    <location>
        <begin position="227"/>
        <end position="235"/>
    </location>
    <ligand>
        <name>ATP</name>
        <dbReference type="ChEBI" id="CHEBI:30616"/>
    </ligand>
</feature>
<feature type="binding site" evidence="10">
    <location>
        <position position="248"/>
    </location>
    <ligand>
        <name>Mn(2+)</name>
        <dbReference type="ChEBI" id="CHEBI:29035"/>
    </ligand>
</feature>
<evidence type="ECO:0000256" key="10">
    <source>
        <dbReference type="HAMAP-Rule" id="MF_00453"/>
    </source>
</evidence>
<feature type="binding site" evidence="10">
    <location>
        <position position="312"/>
    </location>
    <ligand>
        <name>ATP</name>
        <dbReference type="ChEBI" id="CHEBI:30616"/>
    </ligand>
</feature>
<dbReference type="PIRSF" id="PIRSF006294">
    <property type="entry name" value="PEP_crbxkin"/>
    <property type="match status" value="1"/>
</dbReference>
<dbReference type="RefSeq" id="WP_406765043.1">
    <property type="nucleotide sequence ID" value="NZ_JBJHZY010000002.1"/>
</dbReference>
<dbReference type="PROSITE" id="PS00532">
    <property type="entry name" value="PEPCK_ATP"/>
    <property type="match status" value="1"/>
</dbReference>
<dbReference type="SUPFAM" id="SSF68923">
    <property type="entry name" value="PEP carboxykinase N-terminal domain"/>
    <property type="match status" value="1"/>
</dbReference>
<dbReference type="CDD" id="cd00484">
    <property type="entry name" value="PEPCK_ATP"/>
    <property type="match status" value="1"/>
</dbReference>
<evidence type="ECO:0000313" key="12">
    <source>
        <dbReference type="Proteomes" id="UP001623661"/>
    </source>
</evidence>
<feature type="binding site" evidence="10">
    <location>
        <position position="211"/>
    </location>
    <ligand>
        <name>ATP</name>
        <dbReference type="ChEBI" id="CHEBI:30616"/>
    </ligand>
</feature>
<feature type="binding site" evidence="10">
    <location>
        <position position="312"/>
    </location>
    <ligand>
        <name>substrate</name>
    </ligand>
</feature>
<protein>
    <recommendedName>
        <fullName evidence="3 10">Phosphoenolpyruvate carboxykinase (ATP)</fullName>
        <shortName evidence="10">PCK</shortName>
        <shortName evidence="10">PEP carboxykinase</shortName>
        <shortName evidence="10">PEPCK</shortName>
        <ecNumber evidence="3 10">4.1.1.49</ecNumber>
    </recommendedName>
</protein>
<dbReference type="InterPro" id="IPR013035">
    <property type="entry name" value="PEP_carboxykinase_C"/>
</dbReference>